<keyword evidence="3" id="KW-0812">Transmembrane</keyword>
<dbReference type="RefSeq" id="WP_231419473.1">
    <property type="nucleotide sequence ID" value="NZ_CP126446.1"/>
</dbReference>
<comment type="subcellular location">
    <subcellularLocation>
        <location evidence="1">Cell surface</location>
    </subcellularLocation>
</comment>
<protein>
    <submittedName>
        <fullName evidence="4">Prepilin-type N-terminal cleavage/methylation domain-containing protein</fullName>
    </submittedName>
</protein>
<keyword evidence="3" id="KW-1133">Transmembrane helix</keyword>
<sequence>MNNFKSERGITLIEIIASIAILAIIILAFMPMFTQTMRTSSISTDILDATYLAQSKMEEVYHLSTTSTFDDAKSQIEDMSLVETENSWYHYEQTTDDYYIYLSIKEPQNELSNVLVKVYRDNTKSKLESQMESIYRWEN</sequence>
<name>A0ABY8V0C5_9BACI</name>
<evidence type="ECO:0000313" key="5">
    <source>
        <dbReference type="Proteomes" id="UP001236652"/>
    </source>
</evidence>
<gene>
    <name evidence="4" type="ORF">QNI29_20535</name>
</gene>
<dbReference type="InterPro" id="IPR045584">
    <property type="entry name" value="Pilin-like"/>
</dbReference>
<reference evidence="4 5" key="1">
    <citation type="submission" date="2023-05" db="EMBL/GenBank/DDBJ databases">
        <title>Comparative genomics reveals the evidence of polycyclic aromatic hydrocarbons degradation in moderately halophilic genus Pontibacillus.</title>
        <authorList>
            <person name="Yang H."/>
            <person name="Qian Z."/>
        </authorList>
    </citation>
    <scope>NUCLEOTIDE SEQUENCE [LARGE SCALE GENOMIC DNA]</scope>
    <source>
        <strain evidence="5">HN14</strain>
    </source>
</reference>
<evidence type="ECO:0000256" key="3">
    <source>
        <dbReference type="SAM" id="Phobius"/>
    </source>
</evidence>
<evidence type="ECO:0000313" key="4">
    <source>
        <dbReference type="EMBL" id="WIF98079.1"/>
    </source>
</evidence>
<proteinExistence type="predicted"/>
<keyword evidence="2" id="KW-0178">Competence</keyword>
<dbReference type="PROSITE" id="PS00409">
    <property type="entry name" value="PROKAR_NTER_METHYL"/>
    <property type="match status" value="1"/>
</dbReference>
<dbReference type="Proteomes" id="UP001236652">
    <property type="component" value="Chromosome"/>
</dbReference>
<dbReference type="EMBL" id="CP126446">
    <property type="protein sequence ID" value="WIF98079.1"/>
    <property type="molecule type" value="Genomic_DNA"/>
</dbReference>
<dbReference type="Gene3D" id="3.30.700.10">
    <property type="entry name" value="Glycoprotein, Type 4 Pilin"/>
    <property type="match status" value="1"/>
</dbReference>
<evidence type="ECO:0000256" key="2">
    <source>
        <dbReference type="ARBA" id="ARBA00023287"/>
    </source>
</evidence>
<dbReference type="InterPro" id="IPR012902">
    <property type="entry name" value="N_methyl_site"/>
</dbReference>
<accession>A0ABY8V0C5</accession>
<keyword evidence="5" id="KW-1185">Reference proteome</keyword>
<dbReference type="Pfam" id="PF07963">
    <property type="entry name" value="N_methyl"/>
    <property type="match status" value="1"/>
</dbReference>
<dbReference type="SUPFAM" id="SSF54523">
    <property type="entry name" value="Pili subunits"/>
    <property type="match status" value="1"/>
</dbReference>
<evidence type="ECO:0000256" key="1">
    <source>
        <dbReference type="ARBA" id="ARBA00004241"/>
    </source>
</evidence>
<keyword evidence="3" id="KW-0472">Membrane</keyword>
<feature type="transmembrane region" description="Helical" evidence="3">
    <location>
        <begin position="12"/>
        <end position="33"/>
    </location>
</feature>
<organism evidence="4 5">
    <name type="scientific">Pontibacillus chungwhensis</name>
    <dbReference type="NCBI Taxonomy" id="265426"/>
    <lineage>
        <taxon>Bacteria</taxon>
        <taxon>Bacillati</taxon>
        <taxon>Bacillota</taxon>
        <taxon>Bacilli</taxon>
        <taxon>Bacillales</taxon>
        <taxon>Bacillaceae</taxon>
        <taxon>Pontibacillus</taxon>
    </lineage>
</organism>